<dbReference type="InterPro" id="IPR036890">
    <property type="entry name" value="HATPase_C_sf"/>
</dbReference>
<dbReference type="InterPro" id="IPR003660">
    <property type="entry name" value="HAMP_dom"/>
</dbReference>
<dbReference type="OrthoDB" id="9813151at2"/>
<protein>
    <recommendedName>
        <fullName evidence="3">histidine kinase</fullName>
        <ecNumber evidence="3">2.7.13.3</ecNumber>
    </recommendedName>
</protein>
<dbReference type="PANTHER" id="PTHR43711:SF1">
    <property type="entry name" value="HISTIDINE KINASE 1"/>
    <property type="match status" value="1"/>
</dbReference>
<dbReference type="CDD" id="cd06225">
    <property type="entry name" value="HAMP"/>
    <property type="match status" value="1"/>
</dbReference>
<dbReference type="SUPFAM" id="SSF55874">
    <property type="entry name" value="ATPase domain of HSP90 chaperone/DNA topoisomerase II/histidine kinase"/>
    <property type="match status" value="1"/>
</dbReference>
<feature type="domain" description="HAMP" evidence="14">
    <location>
        <begin position="76"/>
        <end position="127"/>
    </location>
</feature>
<dbReference type="EMBL" id="RHHQ01000028">
    <property type="protein sequence ID" value="RNB79546.1"/>
    <property type="molecule type" value="Genomic_DNA"/>
</dbReference>
<gene>
    <name evidence="15" type="ORF">EDM56_28900</name>
</gene>
<evidence type="ECO:0000313" key="15">
    <source>
        <dbReference type="EMBL" id="RNB79546.1"/>
    </source>
</evidence>
<evidence type="ECO:0000256" key="9">
    <source>
        <dbReference type="ARBA" id="ARBA00022840"/>
    </source>
</evidence>
<dbReference type="InterPro" id="IPR050736">
    <property type="entry name" value="Sensor_HK_Regulatory"/>
</dbReference>
<comment type="catalytic activity">
    <reaction evidence="1">
        <text>ATP + protein L-histidine = ADP + protein N-phospho-L-histidine.</text>
        <dbReference type="EC" id="2.7.13.3"/>
    </reaction>
</comment>
<dbReference type="SMART" id="SM00387">
    <property type="entry name" value="HATPase_c"/>
    <property type="match status" value="1"/>
</dbReference>
<dbReference type="AlphaFoldDB" id="A0A3M8CUR1"/>
<dbReference type="SUPFAM" id="SSF47384">
    <property type="entry name" value="Homodimeric domain of signal transducing histidine kinase"/>
    <property type="match status" value="1"/>
</dbReference>
<keyword evidence="16" id="KW-1185">Reference proteome</keyword>
<keyword evidence="11 12" id="KW-0472">Membrane</keyword>
<dbReference type="EC" id="2.7.13.3" evidence="3"/>
<evidence type="ECO:0000256" key="11">
    <source>
        <dbReference type="ARBA" id="ARBA00023136"/>
    </source>
</evidence>
<dbReference type="InterPro" id="IPR004358">
    <property type="entry name" value="Sig_transdc_His_kin-like_C"/>
</dbReference>
<dbReference type="GO" id="GO:0005524">
    <property type="term" value="F:ATP binding"/>
    <property type="evidence" value="ECO:0007669"/>
    <property type="project" value="UniProtKB-KW"/>
</dbReference>
<evidence type="ECO:0000259" key="14">
    <source>
        <dbReference type="PROSITE" id="PS50885"/>
    </source>
</evidence>
<dbReference type="InterPro" id="IPR003661">
    <property type="entry name" value="HisK_dim/P_dom"/>
</dbReference>
<keyword evidence="10" id="KW-0902">Two-component regulatory system</keyword>
<dbReference type="InterPro" id="IPR005467">
    <property type="entry name" value="His_kinase_dom"/>
</dbReference>
<dbReference type="PROSITE" id="PS50885">
    <property type="entry name" value="HAMP"/>
    <property type="match status" value="1"/>
</dbReference>
<feature type="domain" description="Histidine kinase" evidence="13">
    <location>
        <begin position="135"/>
        <end position="350"/>
    </location>
</feature>
<keyword evidence="8 15" id="KW-0418">Kinase</keyword>
<feature type="transmembrane region" description="Helical" evidence="12">
    <location>
        <begin position="12"/>
        <end position="31"/>
    </location>
</feature>
<evidence type="ECO:0000256" key="1">
    <source>
        <dbReference type="ARBA" id="ARBA00000085"/>
    </source>
</evidence>
<keyword evidence="5" id="KW-0597">Phosphoprotein</keyword>
<evidence type="ECO:0000256" key="10">
    <source>
        <dbReference type="ARBA" id="ARBA00023012"/>
    </source>
</evidence>
<dbReference type="PRINTS" id="PR00344">
    <property type="entry name" value="BCTRLSENSOR"/>
</dbReference>
<keyword evidence="9" id="KW-0067">ATP-binding</keyword>
<keyword evidence="12" id="KW-0812">Transmembrane</keyword>
<dbReference type="Pfam" id="PF02518">
    <property type="entry name" value="HATPase_c"/>
    <property type="match status" value="1"/>
</dbReference>
<dbReference type="FunFam" id="1.10.287.130:FF:000001">
    <property type="entry name" value="Two-component sensor histidine kinase"/>
    <property type="match status" value="1"/>
</dbReference>
<dbReference type="CDD" id="cd00075">
    <property type="entry name" value="HATPase"/>
    <property type="match status" value="1"/>
</dbReference>
<dbReference type="Gene3D" id="6.10.340.10">
    <property type="match status" value="1"/>
</dbReference>
<dbReference type="Pfam" id="PF00512">
    <property type="entry name" value="HisKA"/>
    <property type="match status" value="1"/>
</dbReference>
<dbReference type="RefSeq" id="WP_122921397.1">
    <property type="nucleotide sequence ID" value="NZ_RHHQ01000028.1"/>
</dbReference>
<evidence type="ECO:0000256" key="3">
    <source>
        <dbReference type="ARBA" id="ARBA00012438"/>
    </source>
</evidence>
<evidence type="ECO:0000256" key="5">
    <source>
        <dbReference type="ARBA" id="ARBA00022553"/>
    </source>
</evidence>
<evidence type="ECO:0000256" key="12">
    <source>
        <dbReference type="SAM" id="Phobius"/>
    </source>
</evidence>
<dbReference type="PANTHER" id="PTHR43711">
    <property type="entry name" value="TWO-COMPONENT HISTIDINE KINASE"/>
    <property type="match status" value="1"/>
</dbReference>
<dbReference type="InterPro" id="IPR036097">
    <property type="entry name" value="HisK_dim/P_sf"/>
</dbReference>
<evidence type="ECO:0000256" key="4">
    <source>
        <dbReference type="ARBA" id="ARBA00022475"/>
    </source>
</evidence>
<organism evidence="15 16">
    <name type="scientific">Brevibacillus fluminis</name>
    <dbReference type="NCBI Taxonomy" id="511487"/>
    <lineage>
        <taxon>Bacteria</taxon>
        <taxon>Bacillati</taxon>
        <taxon>Bacillota</taxon>
        <taxon>Bacilli</taxon>
        <taxon>Bacillales</taxon>
        <taxon>Paenibacillaceae</taxon>
        <taxon>Brevibacillus</taxon>
    </lineage>
</organism>
<dbReference type="Gene3D" id="1.10.287.130">
    <property type="match status" value="1"/>
</dbReference>
<reference evidence="15 16" key="1">
    <citation type="submission" date="2018-10" db="EMBL/GenBank/DDBJ databases">
        <title>Phylogenomics of Brevibacillus.</title>
        <authorList>
            <person name="Dunlap C."/>
        </authorList>
    </citation>
    <scope>NUCLEOTIDE SEQUENCE [LARGE SCALE GENOMIC DNA]</scope>
    <source>
        <strain evidence="15 16">JCM 15716</strain>
    </source>
</reference>
<dbReference type="SMART" id="SM00388">
    <property type="entry name" value="HisKA"/>
    <property type="match status" value="1"/>
</dbReference>
<evidence type="ECO:0000259" key="13">
    <source>
        <dbReference type="PROSITE" id="PS50109"/>
    </source>
</evidence>
<dbReference type="PROSITE" id="PS50109">
    <property type="entry name" value="HIS_KIN"/>
    <property type="match status" value="1"/>
</dbReference>
<dbReference type="Gene3D" id="3.30.565.10">
    <property type="entry name" value="Histidine kinase-like ATPase, C-terminal domain"/>
    <property type="match status" value="1"/>
</dbReference>
<accession>A0A3M8CUR1</accession>
<keyword evidence="6" id="KW-0808">Transferase</keyword>
<comment type="caution">
    <text evidence="15">The sequence shown here is derived from an EMBL/GenBank/DDBJ whole genome shotgun (WGS) entry which is preliminary data.</text>
</comment>
<dbReference type="Proteomes" id="UP000271031">
    <property type="component" value="Unassembled WGS sequence"/>
</dbReference>
<name>A0A3M8CUR1_9BACL</name>
<proteinExistence type="predicted"/>
<dbReference type="GO" id="GO:0005886">
    <property type="term" value="C:plasma membrane"/>
    <property type="evidence" value="ECO:0007669"/>
    <property type="project" value="UniProtKB-SubCell"/>
</dbReference>
<dbReference type="GO" id="GO:0000155">
    <property type="term" value="F:phosphorelay sensor kinase activity"/>
    <property type="evidence" value="ECO:0007669"/>
    <property type="project" value="InterPro"/>
</dbReference>
<evidence type="ECO:0000256" key="8">
    <source>
        <dbReference type="ARBA" id="ARBA00022777"/>
    </source>
</evidence>
<dbReference type="CDD" id="cd00082">
    <property type="entry name" value="HisKA"/>
    <property type="match status" value="1"/>
</dbReference>
<evidence type="ECO:0000256" key="7">
    <source>
        <dbReference type="ARBA" id="ARBA00022741"/>
    </source>
</evidence>
<comment type="subcellular location">
    <subcellularLocation>
        <location evidence="2">Cell membrane</location>
        <topology evidence="2">Multi-pass membrane protein</topology>
    </subcellularLocation>
</comment>
<dbReference type="InterPro" id="IPR003594">
    <property type="entry name" value="HATPase_dom"/>
</dbReference>
<evidence type="ECO:0000256" key="6">
    <source>
        <dbReference type="ARBA" id="ARBA00022679"/>
    </source>
</evidence>
<evidence type="ECO:0000313" key="16">
    <source>
        <dbReference type="Proteomes" id="UP000271031"/>
    </source>
</evidence>
<evidence type="ECO:0000256" key="2">
    <source>
        <dbReference type="ARBA" id="ARBA00004651"/>
    </source>
</evidence>
<feature type="transmembrane region" description="Helical" evidence="12">
    <location>
        <begin position="51"/>
        <end position="71"/>
    </location>
</feature>
<keyword evidence="12" id="KW-1133">Transmembrane helix</keyword>
<dbReference type="FunFam" id="3.30.565.10:FF:000006">
    <property type="entry name" value="Sensor histidine kinase WalK"/>
    <property type="match status" value="1"/>
</dbReference>
<sequence length="354" mass="39969">MKKFWHIVRHVLGFIGTIAALCASWWAAYYLTDYVYRKFDIQMAEYFRQVLTGLVGIFLLGAVAGIIGRLFHPKRMRGIHMLLDAIRRISKGDYNINLNIQGNEDHPINALAHSINNMAVELGQMEQMRQEFISNVSHEIQSPLTSISGFARALQNDRLGPEERAHYLGIIEAESMRLSKLSDNLLKLTSLESEHHPFEKKAFRLDKQLRSIVLTCEPQWLEKDLEMAASLADFTIVADEDLLSQVWVNLLHNSIKFTPHAGTIGVQLHRRDDEAVVRISDSGIGIAAEELEHIFERFYKVDKSRNHRLGGSGLGLSIVKKIVEMHQGRIEVASTPGEGTVFTVVLPIGTHPET</sequence>
<keyword evidence="7" id="KW-0547">Nucleotide-binding</keyword>
<keyword evidence="4" id="KW-1003">Cell membrane</keyword>